<dbReference type="AlphaFoldDB" id="A0A401RWD6"/>
<evidence type="ECO:0000313" key="3">
    <source>
        <dbReference type="Proteomes" id="UP000287033"/>
    </source>
</evidence>
<gene>
    <name evidence="2" type="ORF">chiPu_0000836</name>
</gene>
<protein>
    <submittedName>
        <fullName evidence="2">Uncharacterized protein</fullName>
    </submittedName>
</protein>
<keyword evidence="3" id="KW-1185">Reference proteome</keyword>
<evidence type="ECO:0000256" key="1">
    <source>
        <dbReference type="SAM" id="MobiDB-lite"/>
    </source>
</evidence>
<dbReference type="Pfam" id="PF05032">
    <property type="entry name" value="Spo12"/>
    <property type="match status" value="1"/>
</dbReference>
<evidence type="ECO:0000313" key="2">
    <source>
        <dbReference type="EMBL" id="GCC22448.1"/>
    </source>
</evidence>
<name>A0A401RWD6_CHIPU</name>
<dbReference type="OrthoDB" id="9906737at2759"/>
<dbReference type="Proteomes" id="UP000287033">
    <property type="component" value="Unassembled WGS sequence"/>
</dbReference>
<accession>A0A401RWD6</accession>
<dbReference type="EMBL" id="BEZZ01000011">
    <property type="protein sequence ID" value="GCC22448.1"/>
    <property type="molecule type" value="Genomic_DNA"/>
</dbReference>
<dbReference type="InterPro" id="IPR007727">
    <property type="entry name" value="Spo12"/>
</dbReference>
<sequence length="92" mass="10572">MSTNKALTKHSDPNQQPPTPSLTKRKQAQEKKFFRSPTDSMLSPCSQRLMKTKHMNHTELQSNKITSQVHEFSIGNKENDLEQRLSFGRNTS</sequence>
<feature type="region of interest" description="Disordered" evidence="1">
    <location>
        <begin position="1"/>
        <end position="44"/>
    </location>
</feature>
<dbReference type="OMA" id="PCSQRLM"/>
<reference evidence="2 3" key="1">
    <citation type="journal article" date="2018" name="Nat. Ecol. Evol.">
        <title>Shark genomes provide insights into elasmobranch evolution and the origin of vertebrates.</title>
        <authorList>
            <person name="Hara Y"/>
            <person name="Yamaguchi K"/>
            <person name="Onimaru K"/>
            <person name="Kadota M"/>
            <person name="Koyanagi M"/>
            <person name="Keeley SD"/>
            <person name="Tatsumi K"/>
            <person name="Tanaka K"/>
            <person name="Motone F"/>
            <person name="Kageyama Y"/>
            <person name="Nozu R"/>
            <person name="Adachi N"/>
            <person name="Nishimura O"/>
            <person name="Nakagawa R"/>
            <person name="Tanegashima C"/>
            <person name="Kiyatake I"/>
            <person name="Matsumoto R"/>
            <person name="Murakumo K"/>
            <person name="Nishida K"/>
            <person name="Terakita A"/>
            <person name="Kuratani S"/>
            <person name="Sato K"/>
            <person name="Hyodo S Kuraku.S."/>
        </authorList>
    </citation>
    <scope>NUCLEOTIDE SEQUENCE [LARGE SCALE GENOMIC DNA]</scope>
</reference>
<proteinExistence type="predicted"/>
<organism evidence="2 3">
    <name type="scientific">Chiloscyllium punctatum</name>
    <name type="common">Brownbanded bambooshark</name>
    <name type="synonym">Hemiscyllium punctatum</name>
    <dbReference type="NCBI Taxonomy" id="137246"/>
    <lineage>
        <taxon>Eukaryota</taxon>
        <taxon>Metazoa</taxon>
        <taxon>Chordata</taxon>
        <taxon>Craniata</taxon>
        <taxon>Vertebrata</taxon>
        <taxon>Chondrichthyes</taxon>
        <taxon>Elasmobranchii</taxon>
        <taxon>Galeomorphii</taxon>
        <taxon>Galeoidea</taxon>
        <taxon>Orectolobiformes</taxon>
        <taxon>Hemiscylliidae</taxon>
        <taxon>Chiloscyllium</taxon>
    </lineage>
</organism>
<comment type="caution">
    <text evidence="2">The sequence shown here is derived from an EMBL/GenBank/DDBJ whole genome shotgun (WGS) entry which is preliminary data.</text>
</comment>